<protein>
    <submittedName>
        <fullName evidence="2">Uncharacterized protein</fullName>
    </submittedName>
</protein>
<feature type="transmembrane region" description="Helical" evidence="1">
    <location>
        <begin position="214"/>
        <end position="233"/>
    </location>
</feature>
<dbReference type="AlphaFoldDB" id="A0A918WJA8"/>
<reference evidence="2" key="2">
    <citation type="submission" date="2020-09" db="EMBL/GenBank/DDBJ databases">
        <authorList>
            <person name="Sun Q."/>
            <person name="Kim S."/>
        </authorList>
    </citation>
    <scope>NUCLEOTIDE SEQUENCE</scope>
    <source>
        <strain evidence="2">KCTC 12988</strain>
    </source>
</reference>
<dbReference type="EMBL" id="BMXI01000006">
    <property type="protein sequence ID" value="GHC51141.1"/>
    <property type="molecule type" value="Genomic_DNA"/>
</dbReference>
<gene>
    <name evidence="2" type="ORF">GCM10007100_16640</name>
</gene>
<name>A0A918WJA8_9BACT</name>
<evidence type="ECO:0000313" key="2">
    <source>
        <dbReference type="EMBL" id="GHC51141.1"/>
    </source>
</evidence>
<feature type="transmembrane region" description="Helical" evidence="1">
    <location>
        <begin position="189"/>
        <end position="207"/>
    </location>
</feature>
<dbReference type="Proteomes" id="UP000644507">
    <property type="component" value="Unassembled WGS sequence"/>
</dbReference>
<organism evidence="2 3">
    <name type="scientific">Roseibacillus persicicus</name>
    <dbReference type="NCBI Taxonomy" id="454148"/>
    <lineage>
        <taxon>Bacteria</taxon>
        <taxon>Pseudomonadati</taxon>
        <taxon>Verrucomicrobiota</taxon>
        <taxon>Verrucomicrobiia</taxon>
        <taxon>Verrucomicrobiales</taxon>
        <taxon>Verrucomicrobiaceae</taxon>
        <taxon>Roseibacillus</taxon>
    </lineage>
</organism>
<keyword evidence="3" id="KW-1185">Reference proteome</keyword>
<dbReference type="RefSeq" id="WP_189569469.1">
    <property type="nucleotide sequence ID" value="NZ_BMXI01000006.1"/>
</dbReference>
<accession>A0A918WJA8</accession>
<keyword evidence="1" id="KW-0472">Membrane</keyword>
<keyword evidence="1" id="KW-1133">Transmembrane helix</keyword>
<sequence>MDEKDSNSFLPSTILNRGASGVEEEVLEAARECGLQVVLADSLPGESEEETVARMVSDSDATLVILNESAVGLEEKSPLSQQALEVCKKLEKPSLLLVRESSNPEDLLHKLRLWLIRHHPDTLHITGPTLRESCDVANLASYLLRRLIGKVPQATHDPFLGFACVATILAIIGIPILEKVYLESVRMDLLWPVILVSTAFAIWRGSLGALRFSIIYWALSAIGSSVETAYHLIRWVPYRAEKIGPFFPPNEKEFWIGLVGPGFLSLGILLLLCRVLRSRSIQLWTRSTRIWTAVVSLFILFGLINVTSNPREEVSPALTASQRSDYQLIKEHFRQYGMDRRPAQEEELARKLSESGHIIRITAHSPSLLGWSLGPRKLLPIEKGSQVITHYSNGETKTEIVDSFGPLWTGHNRGEFIQTQSGDWVGLDVEIGTYTPREME</sequence>
<comment type="caution">
    <text evidence="2">The sequence shown here is derived from an EMBL/GenBank/DDBJ whole genome shotgun (WGS) entry which is preliminary data.</text>
</comment>
<feature type="transmembrane region" description="Helical" evidence="1">
    <location>
        <begin position="159"/>
        <end position="177"/>
    </location>
</feature>
<feature type="transmembrane region" description="Helical" evidence="1">
    <location>
        <begin position="253"/>
        <end position="276"/>
    </location>
</feature>
<proteinExistence type="predicted"/>
<evidence type="ECO:0000256" key="1">
    <source>
        <dbReference type="SAM" id="Phobius"/>
    </source>
</evidence>
<reference evidence="2" key="1">
    <citation type="journal article" date="2014" name="Int. J. Syst. Evol. Microbiol.">
        <title>Complete genome sequence of Corynebacterium casei LMG S-19264T (=DSM 44701T), isolated from a smear-ripened cheese.</title>
        <authorList>
            <consortium name="US DOE Joint Genome Institute (JGI-PGF)"/>
            <person name="Walter F."/>
            <person name="Albersmeier A."/>
            <person name="Kalinowski J."/>
            <person name="Ruckert C."/>
        </authorList>
    </citation>
    <scope>NUCLEOTIDE SEQUENCE</scope>
    <source>
        <strain evidence="2">KCTC 12988</strain>
    </source>
</reference>
<keyword evidence="1" id="KW-0812">Transmembrane</keyword>
<feature type="transmembrane region" description="Helical" evidence="1">
    <location>
        <begin position="288"/>
        <end position="306"/>
    </location>
</feature>
<evidence type="ECO:0000313" key="3">
    <source>
        <dbReference type="Proteomes" id="UP000644507"/>
    </source>
</evidence>
<dbReference type="Gene3D" id="3.40.50.450">
    <property type="match status" value="1"/>
</dbReference>